<dbReference type="RefSeq" id="WP_181449242.1">
    <property type="nucleotide sequence ID" value="NZ_POUD01000294.1"/>
</dbReference>
<name>A0A2W2ESB3_9ACTN</name>
<sequence>MDLALLILAVALAAFAGHITRSIRRVLTALRAIRTSDRSPDLGHYELAYLAGGPRRVAETALVLLTEVGALRAARGGVVHPVAGGLRSDEPIDDVVLSAVPLSGSSALSLRDRIARGRALEQLGRSLTERGLIRPDDLFCDVDRLSVRVRVITVLAFAGAVLSGLLLLGGVTPMSMAAPALFVATIALMVFAGTMLSSRARAASHRPAATLTPKSAPRRTLAAPVPTPAGHKVLEEARSAHRRAGEAHLTVALYGPGRLSRDSDLYGAFDPVSYTQL</sequence>
<dbReference type="Proteomes" id="UP000249304">
    <property type="component" value="Unassembled WGS sequence"/>
</dbReference>
<reference evidence="3 4" key="1">
    <citation type="submission" date="2018-01" db="EMBL/GenBank/DDBJ databases">
        <title>Draft genome sequence of Nonomuraea sp. KC333.</title>
        <authorList>
            <person name="Sahin N."/>
            <person name="Saygin H."/>
            <person name="Ay H."/>
        </authorList>
    </citation>
    <scope>NUCLEOTIDE SEQUENCE [LARGE SCALE GENOMIC DNA]</scope>
    <source>
        <strain evidence="3 4">KC333</strain>
    </source>
</reference>
<gene>
    <name evidence="3" type="ORF">C1J01_40705</name>
</gene>
<evidence type="ECO:0000256" key="1">
    <source>
        <dbReference type="SAM" id="MobiDB-lite"/>
    </source>
</evidence>
<evidence type="ECO:0000313" key="3">
    <source>
        <dbReference type="EMBL" id="PZG07454.1"/>
    </source>
</evidence>
<keyword evidence="2" id="KW-1133">Transmembrane helix</keyword>
<evidence type="ECO:0000256" key="2">
    <source>
        <dbReference type="SAM" id="Phobius"/>
    </source>
</evidence>
<dbReference type="NCBIfam" id="TIGR04222">
    <property type="entry name" value="near_uncomplex"/>
    <property type="match status" value="1"/>
</dbReference>
<keyword evidence="4" id="KW-1185">Reference proteome</keyword>
<dbReference type="AlphaFoldDB" id="A0A2W2ESB3"/>
<evidence type="ECO:0008006" key="5">
    <source>
        <dbReference type="Google" id="ProtNLM"/>
    </source>
</evidence>
<proteinExistence type="predicted"/>
<organism evidence="3 4">
    <name type="scientific">Nonomuraea aridisoli</name>
    <dbReference type="NCBI Taxonomy" id="2070368"/>
    <lineage>
        <taxon>Bacteria</taxon>
        <taxon>Bacillati</taxon>
        <taxon>Actinomycetota</taxon>
        <taxon>Actinomycetes</taxon>
        <taxon>Streptosporangiales</taxon>
        <taxon>Streptosporangiaceae</taxon>
        <taxon>Nonomuraea</taxon>
    </lineage>
</organism>
<keyword evidence="2" id="KW-0812">Transmembrane</keyword>
<feature type="transmembrane region" description="Helical" evidence="2">
    <location>
        <begin position="149"/>
        <end position="169"/>
    </location>
</feature>
<dbReference type="EMBL" id="POUD01000294">
    <property type="protein sequence ID" value="PZG07454.1"/>
    <property type="molecule type" value="Genomic_DNA"/>
</dbReference>
<comment type="caution">
    <text evidence="3">The sequence shown here is derived from an EMBL/GenBank/DDBJ whole genome shotgun (WGS) entry which is preliminary data.</text>
</comment>
<feature type="transmembrane region" description="Helical" evidence="2">
    <location>
        <begin position="176"/>
        <end position="196"/>
    </location>
</feature>
<dbReference type="InterPro" id="IPR026467">
    <property type="entry name" value="Ser/Gly_Cys_C_dom"/>
</dbReference>
<evidence type="ECO:0000313" key="4">
    <source>
        <dbReference type="Proteomes" id="UP000249304"/>
    </source>
</evidence>
<feature type="non-terminal residue" evidence="3">
    <location>
        <position position="277"/>
    </location>
</feature>
<accession>A0A2W2ESB3</accession>
<protein>
    <recommendedName>
        <fullName evidence="5">TIGR04222 domain-containing membrane protein</fullName>
    </recommendedName>
</protein>
<keyword evidence="2" id="KW-0472">Membrane</keyword>
<feature type="region of interest" description="Disordered" evidence="1">
    <location>
        <begin position="206"/>
        <end position="226"/>
    </location>
</feature>